<dbReference type="AlphaFoldDB" id="A0A2H0BLD7"/>
<dbReference type="GO" id="GO:0016757">
    <property type="term" value="F:glycosyltransferase activity"/>
    <property type="evidence" value="ECO:0007669"/>
    <property type="project" value="InterPro"/>
</dbReference>
<comment type="caution">
    <text evidence="2">The sequence shown here is derived from an EMBL/GenBank/DDBJ whole genome shotgun (WGS) entry which is preliminary data.</text>
</comment>
<sequence>MDYKRYFLIEPNLKKPYGHVIEFPFVLQDFLKKHNTEVYVICNKDIDKNLLGSLEDTHPFITQGCFDDLYDEGNTYKNDLIELNEKFKFTDKDLLINLTSYTNQILGVAKYLKQNNINQPTFCLWFHQIYPPTKAFSETLSFAFQKQAYKNLSNAFNSIKGTNNVFIFTTSSEGLHDAYEDFSKRNVGKLPLPYSKINKYSKPISNKKFTLGFLGDGRYEKGLLLILEHISKSKDYSNSYILENIFPRGYSDSDLAKLDTLESEINISHINVKFIKKPFSNQEYKNVFKQIDAFLMPYHPKSYDKRVSGIFIEATMNEKPVIASSDTWMAEQIEKYGNGATFDYRLGIKGLNNAIEKITLSINKFKENSIIASRQYNQIHSPDNFIKFLLKSIT</sequence>
<dbReference type="Pfam" id="PF00534">
    <property type="entry name" value="Glycos_transf_1"/>
    <property type="match status" value="1"/>
</dbReference>
<evidence type="ECO:0000313" key="2">
    <source>
        <dbReference type="EMBL" id="PIP57818.1"/>
    </source>
</evidence>
<dbReference type="InterPro" id="IPR001296">
    <property type="entry name" value="Glyco_trans_1"/>
</dbReference>
<evidence type="ECO:0000259" key="1">
    <source>
        <dbReference type="Pfam" id="PF00534"/>
    </source>
</evidence>
<dbReference type="Gene3D" id="3.40.50.2000">
    <property type="entry name" value="Glycogen Phosphorylase B"/>
    <property type="match status" value="1"/>
</dbReference>
<organism evidence="2 3">
    <name type="scientific">Candidatus Woesebacteria bacterium CG22_combo_CG10-13_8_21_14_all_39_10</name>
    <dbReference type="NCBI Taxonomy" id="1975059"/>
    <lineage>
        <taxon>Bacteria</taxon>
        <taxon>Candidatus Woeseibacteriota</taxon>
    </lineage>
</organism>
<gene>
    <name evidence="2" type="ORF">COX03_01030</name>
</gene>
<feature type="domain" description="Glycosyl transferase family 1" evidence="1">
    <location>
        <begin position="201"/>
        <end position="359"/>
    </location>
</feature>
<reference evidence="2 3" key="1">
    <citation type="submission" date="2017-09" db="EMBL/GenBank/DDBJ databases">
        <title>Depth-based differentiation of microbial function through sediment-hosted aquifers and enrichment of novel symbionts in the deep terrestrial subsurface.</title>
        <authorList>
            <person name="Probst A.J."/>
            <person name="Ladd B."/>
            <person name="Jarett J.K."/>
            <person name="Geller-Mcgrath D.E."/>
            <person name="Sieber C.M."/>
            <person name="Emerson J.B."/>
            <person name="Anantharaman K."/>
            <person name="Thomas B.C."/>
            <person name="Malmstrom R."/>
            <person name="Stieglmeier M."/>
            <person name="Klingl A."/>
            <person name="Woyke T."/>
            <person name="Ryan C.M."/>
            <person name="Banfield J.F."/>
        </authorList>
    </citation>
    <scope>NUCLEOTIDE SEQUENCE [LARGE SCALE GENOMIC DNA]</scope>
    <source>
        <strain evidence="2">CG22_combo_CG10-13_8_21_14_all_39_10</strain>
    </source>
</reference>
<accession>A0A2H0BLD7</accession>
<dbReference type="SUPFAM" id="SSF53756">
    <property type="entry name" value="UDP-Glycosyltransferase/glycogen phosphorylase"/>
    <property type="match status" value="1"/>
</dbReference>
<dbReference type="EMBL" id="PCSW01000031">
    <property type="protein sequence ID" value="PIP57818.1"/>
    <property type="molecule type" value="Genomic_DNA"/>
</dbReference>
<proteinExistence type="predicted"/>
<dbReference type="Proteomes" id="UP000229847">
    <property type="component" value="Unassembled WGS sequence"/>
</dbReference>
<protein>
    <recommendedName>
        <fullName evidence="1">Glycosyl transferase family 1 domain-containing protein</fullName>
    </recommendedName>
</protein>
<name>A0A2H0BLD7_9BACT</name>
<evidence type="ECO:0000313" key="3">
    <source>
        <dbReference type="Proteomes" id="UP000229847"/>
    </source>
</evidence>